<dbReference type="EMBL" id="GBBM01004917">
    <property type="protein sequence ID" value="JAC30501.1"/>
    <property type="molecule type" value="mRNA"/>
</dbReference>
<dbReference type="Pfam" id="PF01826">
    <property type="entry name" value="TIL"/>
    <property type="match status" value="1"/>
</dbReference>
<evidence type="ECO:0000256" key="1">
    <source>
        <dbReference type="SAM" id="SignalP"/>
    </source>
</evidence>
<keyword evidence="1" id="KW-0732">Signal</keyword>
<evidence type="ECO:0000259" key="2">
    <source>
        <dbReference type="Pfam" id="PF01826"/>
    </source>
</evidence>
<feature type="domain" description="TIL" evidence="2">
    <location>
        <begin position="55"/>
        <end position="113"/>
    </location>
</feature>
<sequence length="133" mass="14879">MTKVTTACILVVLALCAVVLLASAQASSQALAAPYGVSGYPNPYWRPTRPRCRGRNEVFMYCQSSNCGEFSCSILFRYVYSPRICNTDCVNRCFCKPGYYRNFKGRCVTPQRCRKPVFAPLPTPRHPPGGRPE</sequence>
<name>A0A023G8H0_AMBTT</name>
<dbReference type="CDD" id="cd19941">
    <property type="entry name" value="TIL"/>
    <property type="match status" value="1"/>
</dbReference>
<accession>A0A023G8H0</accession>
<dbReference type="AlphaFoldDB" id="A0A023G8H0"/>
<dbReference type="InterPro" id="IPR002919">
    <property type="entry name" value="TIL_dom"/>
</dbReference>
<reference evidence="3" key="1">
    <citation type="submission" date="2014-03" db="EMBL/GenBank/DDBJ databases">
        <title>The sialotranscriptome of Amblyomma triste, Amblyomma parvum and Amblyomma cajennense ticks, uncovered by 454-based RNA-seq.</title>
        <authorList>
            <person name="Garcia G.R."/>
            <person name="Gardinassi L.G."/>
            <person name="Ribeiro J.M."/>
            <person name="Anatriello E."/>
            <person name="Ferreira B.R."/>
            <person name="Moreira H.N."/>
            <person name="Mafra C."/>
            <person name="Olegario M.M."/>
            <person name="Szabo P.J."/>
            <person name="Miranda-Santos I.K."/>
            <person name="Maruyama S.R."/>
        </authorList>
    </citation>
    <scope>NUCLEOTIDE SEQUENCE</scope>
    <source>
        <strain evidence="3">Mato Grasso do Sul</strain>
        <tissue evidence="3">Salivary glands</tissue>
    </source>
</reference>
<feature type="signal peptide" evidence="1">
    <location>
        <begin position="1"/>
        <end position="24"/>
    </location>
</feature>
<protein>
    <submittedName>
        <fullName evidence="3">Putative tick til 14</fullName>
    </submittedName>
</protein>
<dbReference type="InterPro" id="IPR036084">
    <property type="entry name" value="Ser_inhib-like_sf"/>
</dbReference>
<feature type="chain" id="PRO_5001517221" evidence="1">
    <location>
        <begin position="25"/>
        <end position="133"/>
    </location>
</feature>
<proteinExistence type="evidence at transcript level"/>
<evidence type="ECO:0000313" key="3">
    <source>
        <dbReference type="EMBL" id="JAC30501.1"/>
    </source>
</evidence>
<dbReference type="SUPFAM" id="SSF57567">
    <property type="entry name" value="Serine protease inhibitors"/>
    <property type="match status" value="1"/>
</dbReference>
<organism evidence="3">
    <name type="scientific">Amblyomma triste</name>
    <name type="common">Neotropical tick</name>
    <dbReference type="NCBI Taxonomy" id="251400"/>
    <lineage>
        <taxon>Eukaryota</taxon>
        <taxon>Metazoa</taxon>
        <taxon>Ecdysozoa</taxon>
        <taxon>Arthropoda</taxon>
        <taxon>Chelicerata</taxon>
        <taxon>Arachnida</taxon>
        <taxon>Acari</taxon>
        <taxon>Parasitiformes</taxon>
        <taxon>Ixodida</taxon>
        <taxon>Ixodoidea</taxon>
        <taxon>Ixodidae</taxon>
        <taxon>Amblyomminae</taxon>
        <taxon>Amblyomma</taxon>
    </lineage>
</organism>
<dbReference type="Gene3D" id="2.10.25.10">
    <property type="entry name" value="Laminin"/>
    <property type="match status" value="1"/>
</dbReference>